<reference evidence="2" key="1">
    <citation type="journal article" date="2019" name="Sci. Rep.">
        <title>Draft genome of Tanacetum cinerariifolium, the natural source of mosquito coil.</title>
        <authorList>
            <person name="Yamashiro T."/>
            <person name="Shiraishi A."/>
            <person name="Satake H."/>
            <person name="Nakayama K."/>
        </authorList>
    </citation>
    <scope>NUCLEOTIDE SEQUENCE</scope>
</reference>
<name>A0A699KYY2_TANCI</name>
<feature type="domain" description="Reverse transcriptase Ty1/copia-type" evidence="1">
    <location>
        <begin position="95"/>
        <end position="159"/>
    </location>
</feature>
<accession>A0A699KYY2</accession>
<feature type="non-terminal residue" evidence="2">
    <location>
        <position position="270"/>
    </location>
</feature>
<dbReference type="PANTHER" id="PTHR11439:SF509">
    <property type="entry name" value="RNA-DIRECTED DNA POLYMERASE"/>
    <property type="match status" value="1"/>
</dbReference>
<evidence type="ECO:0000259" key="1">
    <source>
        <dbReference type="Pfam" id="PF07727"/>
    </source>
</evidence>
<dbReference type="EMBL" id="BKCJ010557271">
    <property type="protein sequence ID" value="GFB12445.1"/>
    <property type="molecule type" value="Genomic_DNA"/>
</dbReference>
<keyword evidence="2" id="KW-0695">RNA-directed DNA polymerase</keyword>
<keyword evidence="2" id="KW-0808">Transferase</keyword>
<comment type="caution">
    <text evidence="2">The sequence shown here is derived from an EMBL/GenBank/DDBJ whole genome shotgun (WGS) entry which is preliminary data.</text>
</comment>
<proteinExistence type="predicted"/>
<evidence type="ECO:0000313" key="2">
    <source>
        <dbReference type="EMBL" id="GFB12445.1"/>
    </source>
</evidence>
<keyword evidence="2" id="KW-0548">Nucleotidyltransferase</keyword>
<gene>
    <name evidence="2" type="ORF">Tci_684416</name>
</gene>
<dbReference type="PANTHER" id="PTHR11439">
    <property type="entry name" value="GAG-POL-RELATED RETROTRANSPOSON"/>
    <property type="match status" value="1"/>
</dbReference>
<sequence length="270" mass="30743">MPSLEETSMFDDVYNDRKVGAEADTNNLELSTVVSLIPSTRVHKDHPKEQIIRDLNLATQTSRMINFQKKMLWLASLTSREEQIIKIIRIAYLHVFSLNKNPKRGPIETKCVFKNKKDVRGIVVRNKARLVAQGYTQEEGIDYDDVFAHVARIEAIRLQEPASTLMEPNKALIKDAKAEDVDVHLYRSMIGSLMYLTASRPDIIFAVYTCARDSPFDLEAFFENDYAGASLDRKSITRGCQFICKRLISWQCKKQTIVANSTTEAEYVAA</sequence>
<organism evidence="2">
    <name type="scientific">Tanacetum cinerariifolium</name>
    <name type="common">Dalmatian daisy</name>
    <name type="synonym">Chrysanthemum cinerariifolium</name>
    <dbReference type="NCBI Taxonomy" id="118510"/>
    <lineage>
        <taxon>Eukaryota</taxon>
        <taxon>Viridiplantae</taxon>
        <taxon>Streptophyta</taxon>
        <taxon>Embryophyta</taxon>
        <taxon>Tracheophyta</taxon>
        <taxon>Spermatophyta</taxon>
        <taxon>Magnoliopsida</taxon>
        <taxon>eudicotyledons</taxon>
        <taxon>Gunneridae</taxon>
        <taxon>Pentapetalae</taxon>
        <taxon>asterids</taxon>
        <taxon>campanulids</taxon>
        <taxon>Asterales</taxon>
        <taxon>Asteraceae</taxon>
        <taxon>Asteroideae</taxon>
        <taxon>Anthemideae</taxon>
        <taxon>Anthemidinae</taxon>
        <taxon>Tanacetum</taxon>
    </lineage>
</organism>
<dbReference type="GO" id="GO:0003964">
    <property type="term" value="F:RNA-directed DNA polymerase activity"/>
    <property type="evidence" value="ECO:0007669"/>
    <property type="project" value="UniProtKB-KW"/>
</dbReference>
<dbReference type="CDD" id="cd09272">
    <property type="entry name" value="RNase_HI_RT_Ty1"/>
    <property type="match status" value="1"/>
</dbReference>
<protein>
    <submittedName>
        <fullName evidence="2">Ribonuclease H-like domain, reverse transcriptase, RNA-dependent DNA polymerase</fullName>
    </submittedName>
</protein>
<dbReference type="AlphaFoldDB" id="A0A699KYY2"/>
<dbReference type="InterPro" id="IPR013103">
    <property type="entry name" value="RVT_2"/>
</dbReference>
<dbReference type="Pfam" id="PF07727">
    <property type="entry name" value="RVT_2"/>
    <property type="match status" value="1"/>
</dbReference>